<dbReference type="InterPro" id="IPR041705">
    <property type="entry name" value="PIN_Sll0205"/>
</dbReference>
<dbReference type="CDD" id="cd09872">
    <property type="entry name" value="PIN_Sll0205-like"/>
    <property type="match status" value="1"/>
</dbReference>
<evidence type="ECO:0000313" key="2">
    <source>
        <dbReference type="Proteomes" id="UP001465331"/>
    </source>
</evidence>
<accession>A0ABV2A9Z7</accession>
<dbReference type="Proteomes" id="UP001465331">
    <property type="component" value="Unassembled WGS sequence"/>
</dbReference>
<dbReference type="PANTHER" id="PTHR36173">
    <property type="entry name" value="RIBONUCLEASE VAPC16-RELATED"/>
    <property type="match status" value="1"/>
</dbReference>
<organism evidence="1 2">
    <name type="scientific">Sinimarinibacterium thermocellulolyticum</name>
    <dbReference type="NCBI Taxonomy" id="3170016"/>
    <lineage>
        <taxon>Bacteria</taxon>
        <taxon>Pseudomonadati</taxon>
        <taxon>Pseudomonadota</taxon>
        <taxon>Gammaproteobacteria</taxon>
        <taxon>Nevskiales</taxon>
        <taxon>Nevskiaceae</taxon>
        <taxon>Sinimarinibacterium</taxon>
    </lineage>
</organism>
<dbReference type="PANTHER" id="PTHR36173:SF2">
    <property type="entry name" value="RIBONUCLEASE VAPC16"/>
    <property type="match status" value="1"/>
</dbReference>
<keyword evidence="2" id="KW-1185">Reference proteome</keyword>
<protein>
    <submittedName>
        <fullName evidence="1">Type II toxin-antitoxin system VapC family toxin</fullName>
    </submittedName>
</protein>
<reference evidence="1 2" key="1">
    <citation type="submission" date="2024-06" db="EMBL/GenBank/DDBJ databases">
        <authorList>
            <person name="Li Z."/>
            <person name="Jiang Y."/>
        </authorList>
    </citation>
    <scope>NUCLEOTIDE SEQUENCE [LARGE SCALE GENOMIC DNA]</scope>
    <source>
        <strain evidence="1 2">HSW-8</strain>
    </source>
</reference>
<comment type="caution">
    <text evidence="1">The sequence shown here is derived from an EMBL/GenBank/DDBJ whole genome shotgun (WGS) entry which is preliminary data.</text>
</comment>
<gene>
    <name evidence="1" type="ORF">ABSH63_06285</name>
</gene>
<sequence>MLVRPEGECDVSRASQWEPAINIANGKLRLDLARFSAQVERDGFHWLGIESAHVLAVAKLPRFDDHQDPFDRMLVAQSLAEPPILLTAHRQLDRYGPMVRVVTRVV</sequence>
<dbReference type="EMBL" id="JBEPIJ010000005">
    <property type="protein sequence ID" value="MES0873611.1"/>
    <property type="molecule type" value="Genomic_DNA"/>
</dbReference>
<dbReference type="SUPFAM" id="SSF88723">
    <property type="entry name" value="PIN domain-like"/>
    <property type="match status" value="1"/>
</dbReference>
<name>A0ABV2A9Z7_9GAMM</name>
<dbReference type="InterPro" id="IPR029060">
    <property type="entry name" value="PIN-like_dom_sf"/>
</dbReference>
<proteinExistence type="predicted"/>
<dbReference type="InterPro" id="IPR052919">
    <property type="entry name" value="TA_system_RNase"/>
</dbReference>
<dbReference type="RefSeq" id="WP_352888388.1">
    <property type="nucleotide sequence ID" value="NZ_JBEPIJ010000005.1"/>
</dbReference>
<evidence type="ECO:0000313" key="1">
    <source>
        <dbReference type="EMBL" id="MES0873611.1"/>
    </source>
</evidence>